<feature type="transmembrane region" description="Helical" evidence="1">
    <location>
        <begin position="53"/>
        <end position="73"/>
    </location>
</feature>
<feature type="transmembrane region" description="Helical" evidence="1">
    <location>
        <begin position="21"/>
        <end position="41"/>
    </location>
</feature>
<protein>
    <recommendedName>
        <fullName evidence="2">Fatty acid desaturase domain-containing protein</fullName>
    </recommendedName>
</protein>
<dbReference type="InterPro" id="IPR005804">
    <property type="entry name" value="FA_desaturase_dom"/>
</dbReference>
<dbReference type="PANTHER" id="PTHR19353">
    <property type="entry name" value="FATTY ACID DESATURASE 2"/>
    <property type="match status" value="1"/>
</dbReference>
<dbReference type="AlphaFoldDB" id="I7ZB11"/>
<evidence type="ECO:0000256" key="1">
    <source>
        <dbReference type="SAM" id="Phobius"/>
    </source>
</evidence>
<gene>
    <name evidence="3" type="ORF">WQQ_26160</name>
</gene>
<name>I7ZB11_9GAMM</name>
<feature type="domain" description="Fatty acid desaturase" evidence="2">
    <location>
        <begin position="50"/>
        <end position="276"/>
    </location>
</feature>
<dbReference type="EMBL" id="AKGD01000002">
    <property type="protein sequence ID" value="EIT69034.1"/>
    <property type="molecule type" value="Genomic_DNA"/>
</dbReference>
<dbReference type="GO" id="GO:0016020">
    <property type="term" value="C:membrane"/>
    <property type="evidence" value="ECO:0007669"/>
    <property type="project" value="TreeGrafter"/>
</dbReference>
<keyword evidence="1" id="KW-1133">Transmembrane helix</keyword>
<dbReference type="GO" id="GO:0016717">
    <property type="term" value="F:oxidoreductase activity, acting on paired donors, with oxidation of a pair of donors resulting in the reduction of molecular oxygen to two molecules of water"/>
    <property type="evidence" value="ECO:0007669"/>
    <property type="project" value="TreeGrafter"/>
</dbReference>
<dbReference type="Proteomes" id="UP000003704">
    <property type="component" value="Unassembled WGS sequence"/>
</dbReference>
<dbReference type="Pfam" id="PF00487">
    <property type="entry name" value="FA_desaturase"/>
    <property type="match status" value="1"/>
</dbReference>
<dbReference type="PANTHER" id="PTHR19353:SF19">
    <property type="entry name" value="DELTA(5) FATTY ACID DESATURASE C-RELATED"/>
    <property type="match status" value="1"/>
</dbReference>
<keyword evidence="1" id="KW-0472">Membrane</keyword>
<dbReference type="InterPro" id="IPR012171">
    <property type="entry name" value="Fatty_acid_desaturase"/>
</dbReference>
<feature type="transmembrane region" description="Helical" evidence="1">
    <location>
        <begin position="164"/>
        <end position="186"/>
    </location>
</feature>
<proteinExistence type="predicted"/>
<accession>I7ZB11</accession>
<dbReference type="OrthoDB" id="9800167at2"/>
<sequence length="345" mass="39495">MSETTARLSRDQLQSLIYYRNGYTLAKLALFVAIMAALSWLSWRAEGNPWIEWACYLGLGYMWMSLVTFMHEATHYTLFPKKWQNWLYGVVSMLPVMITFVAFKEDHMEHHKYNRSYRDPDSFTMGKRGFLDFLTYYAYIAISIVLTMIHFTIIYPIKAFTPKLWAIHLGEIALKLLCYWALISWARHAGLIEDVLEVWLWPIAAFSLFNSMRFIVEHYETPWDQGKLAGTRTLTSNPVHSFFWNNINYHAGHHLYPKVPYFNLQKLYEMVKPDIAACGGVVDKSYVAVFAKAVVRGPESEARCEKFLKERSEKRGAASASASVYPAAPAVLSPIPGQLAAGGEG</sequence>
<dbReference type="STRING" id="1172194.WQQ_26160"/>
<feature type="transmembrane region" description="Helical" evidence="1">
    <location>
        <begin position="136"/>
        <end position="157"/>
    </location>
</feature>
<dbReference type="RefSeq" id="WP_007185559.1">
    <property type="nucleotide sequence ID" value="NZ_AKGD01000002.1"/>
</dbReference>
<evidence type="ECO:0000313" key="3">
    <source>
        <dbReference type="EMBL" id="EIT69034.1"/>
    </source>
</evidence>
<dbReference type="GO" id="GO:0008610">
    <property type="term" value="P:lipid biosynthetic process"/>
    <property type="evidence" value="ECO:0007669"/>
    <property type="project" value="UniProtKB-ARBA"/>
</dbReference>
<comment type="caution">
    <text evidence="3">The sequence shown here is derived from an EMBL/GenBank/DDBJ whole genome shotgun (WGS) entry which is preliminary data.</text>
</comment>
<evidence type="ECO:0000313" key="4">
    <source>
        <dbReference type="Proteomes" id="UP000003704"/>
    </source>
</evidence>
<organism evidence="3 4">
    <name type="scientific">Hydrocarboniphaga effusa AP103</name>
    <dbReference type="NCBI Taxonomy" id="1172194"/>
    <lineage>
        <taxon>Bacteria</taxon>
        <taxon>Pseudomonadati</taxon>
        <taxon>Pseudomonadota</taxon>
        <taxon>Gammaproteobacteria</taxon>
        <taxon>Nevskiales</taxon>
        <taxon>Nevskiaceae</taxon>
        <taxon>Hydrocarboniphaga</taxon>
    </lineage>
</organism>
<keyword evidence="1" id="KW-0812">Transmembrane</keyword>
<reference evidence="3 4" key="1">
    <citation type="journal article" date="2012" name="J. Bacteriol.">
        <title>Genome Sequence of n-Alkane-Degrading Hydrocarboniphaga effusa Strain AP103T (ATCC BAA-332T).</title>
        <authorList>
            <person name="Chang H.K."/>
            <person name="Zylstra G.J."/>
            <person name="Chae J.C."/>
        </authorList>
    </citation>
    <scope>NUCLEOTIDE SEQUENCE [LARGE SCALE GENOMIC DNA]</scope>
    <source>
        <strain evidence="3 4">AP103</strain>
    </source>
</reference>
<feature type="transmembrane region" description="Helical" evidence="1">
    <location>
        <begin position="85"/>
        <end position="103"/>
    </location>
</feature>
<keyword evidence="4" id="KW-1185">Reference proteome</keyword>
<evidence type="ECO:0000259" key="2">
    <source>
        <dbReference type="Pfam" id="PF00487"/>
    </source>
</evidence>